<dbReference type="SUPFAM" id="SSF56752">
    <property type="entry name" value="D-aminoacid aminotransferase-like PLP-dependent enzymes"/>
    <property type="match status" value="1"/>
</dbReference>
<organism evidence="2 5">
    <name type="scientific">Pseudoduganella albidiflava</name>
    <dbReference type="NCBI Taxonomy" id="321983"/>
    <lineage>
        <taxon>Bacteria</taxon>
        <taxon>Pseudomonadati</taxon>
        <taxon>Pseudomonadota</taxon>
        <taxon>Betaproteobacteria</taxon>
        <taxon>Burkholderiales</taxon>
        <taxon>Oxalobacteraceae</taxon>
        <taxon>Telluria group</taxon>
        <taxon>Pseudoduganella</taxon>
    </lineage>
</organism>
<dbReference type="EMBL" id="BMWV01000026">
    <property type="protein sequence ID" value="GGY69500.1"/>
    <property type="molecule type" value="Genomic_DNA"/>
</dbReference>
<evidence type="ECO:0000313" key="3">
    <source>
        <dbReference type="EMBL" id="QBI03834.1"/>
    </source>
</evidence>
<dbReference type="InterPro" id="IPR050571">
    <property type="entry name" value="Class-IV_PLP-Dep_Aminotrnsfr"/>
</dbReference>
<dbReference type="Proteomes" id="UP000628442">
    <property type="component" value="Unassembled WGS sequence"/>
</dbReference>
<dbReference type="NCBIfam" id="NF006734">
    <property type="entry name" value="PRK09266.1"/>
    <property type="match status" value="1"/>
</dbReference>
<evidence type="ECO:0000313" key="2">
    <source>
        <dbReference type="EMBL" id="GGY69500.1"/>
    </source>
</evidence>
<evidence type="ECO:0000313" key="4">
    <source>
        <dbReference type="Proteomes" id="UP000292307"/>
    </source>
</evidence>
<proteinExistence type="inferred from homology"/>
<dbReference type="Gene3D" id="3.20.10.10">
    <property type="entry name" value="D-amino Acid Aminotransferase, subunit A, domain 2"/>
    <property type="match status" value="1"/>
</dbReference>
<evidence type="ECO:0000256" key="1">
    <source>
        <dbReference type="ARBA" id="ARBA00009320"/>
    </source>
</evidence>
<dbReference type="InterPro" id="IPR043132">
    <property type="entry name" value="BCAT-like_C"/>
</dbReference>
<name>A0A411X4I7_9BURK</name>
<sequence length="267" mass="28724">MTGTYHTVQRDGEPADRDTLAPLAFAGYAHFTAMQVRGGRVRGLDLHLDRLRNASHELFGQALPDERIRALLRAALREAADDVSLVATVYGAAGEFTAAAQAPHVLVRTAAPSAGPAGPLSLAVFGHERMLPHIKHVGEVAKTWYLREAATQGHDDAAFTDRHGHLSEASIWNLAFWDGDSVVWPEAPMLSGITMQVVRRRLADLGIPQRSQAITPEQAATTRGAAVMNSWTPGVAVHRIGTARLPDAAPLVTVLHRAYALEPLVAP</sequence>
<dbReference type="Gene3D" id="3.30.470.10">
    <property type="match status" value="1"/>
</dbReference>
<dbReference type="GO" id="GO:0008483">
    <property type="term" value="F:transaminase activity"/>
    <property type="evidence" value="ECO:0007669"/>
    <property type="project" value="UniProtKB-KW"/>
</dbReference>
<keyword evidence="3" id="KW-0032">Aminotransferase</keyword>
<reference evidence="3 4" key="2">
    <citation type="submission" date="2019-02" db="EMBL/GenBank/DDBJ databases">
        <title>Draft Genome Sequences of Six Type Strains of the Genus Massilia.</title>
        <authorList>
            <person name="Miess H."/>
            <person name="Frediansyhah A."/>
            <person name="Gross H."/>
        </authorList>
    </citation>
    <scope>NUCLEOTIDE SEQUENCE [LARGE SCALE GENOMIC DNA]</scope>
    <source>
        <strain evidence="3 4">DSM 17472</strain>
    </source>
</reference>
<evidence type="ECO:0000313" key="5">
    <source>
        <dbReference type="Proteomes" id="UP000628442"/>
    </source>
</evidence>
<dbReference type="InterPro" id="IPR036038">
    <property type="entry name" value="Aminotransferase-like"/>
</dbReference>
<reference evidence="2" key="1">
    <citation type="journal article" date="2014" name="Int. J. Syst. Evol. Microbiol.">
        <title>Complete genome sequence of Corynebacterium casei LMG S-19264T (=DSM 44701T), isolated from a smear-ripened cheese.</title>
        <authorList>
            <consortium name="US DOE Joint Genome Institute (JGI-PGF)"/>
            <person name="Walter F."/>
            <person name="Albersmeier A."/>
            <person name="Kalinowski J."/>
            <person name="Ruckert C."/>
        </authorList>
    </citation>
    <scope>NUCLEOTIDE SEQUENCE</scope>
    <source>
        <strain evidence="2">KCTC 12343</strain>
    </source>
</reference>
<dbReference type="PANTHER" id="PTHR42743">
    <property type="entry name" value="AMINO-ACID AMINOTRANSFERASE"/>
    <property type="match status" value="1"/>
</dbReference>
<reference evidence="2" key="3">
    <citation type="submission" date="2022-12" db="EMBL/GenBank/DDBJ databases">
        <authorList>
            <person name="Sun Q."/>
            <person name="Kim S."/>
        </authorList>
    </citation>
    <scope>NUCLEOTIDE SEQUENCE</scope>
    <source>
        <strain evidence="2">KCTC 12343</strain>
    </source>
</reference>
<dbReference type="Pfam" id="PF01063">
    <property type="entry name" value="Aminotran_4"/>
    <property type="match status" value="1"/>
</dbReference>
<dbReference type="PANTHER" id="PTHR42743:SF13">
    <property type="entry name" value="P-LOOP CONTAINING NUCLEOSIDE TRIPHOSPHATE HYDROLASE PROTEIN"/>
    <property type="match status" value="1"/>
</dbReference>
<keyword evidence="4" id="KW-1185">Reference proteome</keyword>
<dbReference type="OrthoDB" id="8912228at2"/>
<dbReference type="GO" id="GO:0046394">
    <property type="term" value="P:carboxylic acid biosynthetic process"/>
    <property type="evidence" value="ECO:0007669"/>
    <property type="project" value="UniProtKB-ARBA"/>
</dbReference>
<dbReference type="InterPro" id="IPR043131">
    <property type="entry name" value="BCAT-like_N"/>
</dbReference>
<accession>A0A411X4I7</accession>
<gene>
    <name evidence="3" type="ORF">EYF70_25725</name>
    <name evidence="2" type="ORF">GCM10007387_59380</name>
</gene>
<dbReference type="InterPro" id="IPR001544">
    <property type="entry name" value="Aminotrans_IV"/>
</dbReference>
<dbReference type="AlphaFoldDB" id="A0A411X4I7"/>
<dbReference type="Proteomes" id="UP000292307">
    <property type="component" value="Chromosome"/>
</dbReference>
<dbReference type="EMBL" id="CP036401">
    <property type="protein sequence ID" value="QBI03834.1"/>
    <property type="molecule type" value="Genomic_DNA"/>
</dbReference>
<protein>
    <submittedName>
        <fullName evidence="3">Branched-chain amino acid aminotransferase</fullName>
    </submittedName>
</protein>
<keyword evidence="3" id="KW-0808">Transferase</keyword>
<comment type="similarity">
    <text evidence="1">Belongs to the class-IV pyridoxal-phosphate-dependent aminotransferase family.</text>
</comment>